<dbReference type="FunFam" id="3.30.160.60:FF:000446">
    <property type="entry name" value="Zinc finger protein"/>
    <property type="match status" value="1"/>
</dbReference>
<feature type="region of interest" description="Disordered" evidence="6">
    <location>
        <begin position="549"/>
        <end position="573"/>
    </location>
</feature>
<keyword evidence="3 5" id="KW-0863">Zinc-finger</keyword>
<dbReference type="Proteomes" id="UP001347796">
    <property type="component" value="Unassembled WGS sequence"/>
</dbReference>
<evidence type="ECO:0000256" key="3">
    <source>
        <dbReference type="ARBA" id="ARBA00022771"/>
    </source>
</evidence>
<feature type="compositionally biased region" description="Basic and acidic residues" evidence="6">
    <location>
        <begin position="933"/>
        <end position="944"/>
    </location>
</feature>
<accession>A0AAN8JYL8</accession>
<feature type="compositionally biased region" description="Basic residues" evidence="6">
    <location>
        <begin position="1449"/>
        <end position="1471"/>
    </location>
</feature>
<gene>
    <name evidence="8" type="ORF">SNE40_007333</name>
</gene>
<feature type="domain" description="C2H2-type" evidence="7">
    <location>
        <begin position="143"/>
        <end position="170"/>
    </location>
</feature>
<proteinExistence type="predicted"/>
<dbReference type="PANTHER" id="PTHR24408">
    <property type="entry name" value="ZINC FINGER PROTEIN"/>
    <property type="match status" value="1"/>
</dbReference>
<dbReference type="GO" id="GO:0043565">
    <property type="term" value="F:sequence-specific DNA binding"/>
    <property type="evidence" value="ECO:0007669"/>
    <property type="project" value="TreeGrafter"/>
</dbReference>
<feature type="region of interest" description="Disordered" evidence="6">
    <location>
        <begin position="655"/>
        <end position="699"/>
    </location>
</feature>
<protein>
    <recommendedName>
        <fullName evidence="7">C2H2-type domain-containing protein</fullName>
    </recommendedName>
</protein>
<evidence type="ECO:0000313" key="8">
    <source>
        <dbReference type="EMBL" id="KAK6185002.1"/>
    </source>
</evidence>
<feature type="domain" description="C2H2-type" evidence="7">
    <location>
        <begin position="87"/>
        <end position="114"/>
    </location>
</feature>
<feature type="compositionally biased region" description="Basic and acidic residues" evidence="6">
    <location>
        <begin position="1415"/>
        <end position="1427"/>
    </location>
</feature>
<feature type="domain" description="C2H2-type" evidence="7">
    <location>
        <begin position="257"/>
        <end position="284"/>
    </location>
</feature>
<dbReference type="GO" id="GO:0000981">
    <property type="term" value="F:DNA-binding transcription factor activity, RNA polymerase II-specific"/>
    <property type="evidence" value="ECO:0007669"/>
    <property type="project" value="TreeGrafter"/>
</dbReference>
<keyword evidence="4" id="KW-0862">Zinc</keyword>
<dbReference type="PROSITE" id="PS00028">
    <property type="entry name" value="ZINC_FINGER_C2H2_1"/>
    <property type="match status" value="7"/>
</dbReference>
<evidence type="ECO:0000313" key="9">
    <source>
        <dbReference type="Proteomes" id="UP001347796"/>
    </source>
</evidence>
<keyword evidence="9" id="KW-1185">Reference proteome</keyword>
<dbReference type="PANTHER" id="PTHR24408:SF58">
    <property type="entry name" value="TRANSCRIPTION FACTOR (TFIIIA), PUTATIVE (AFU_ORTHOLOGUE AFUA_1G05150)-RELATED"/>
    <property type="match status" value="1"/>
</dbReference>
<reference evidence="8 9" key="1">
    <citation type="submission" date="2024-01" db="EMBL/GenBank/DDBJ databases">
        <title>The genome of the rayed Mediterranean limpet Patella caerulea (Linnaeus, 1758).</title>
        <authorList>
            <person name="Anh-Thu Weber A."/>
            <person name="Halstead-Nussloch G."/>
        </authorList>
    </citation>
    <scope>NUCLEOTIDE SEQUENCE [LARGE SCALE GENOMIC DNA]</scope>
    <source>
        <strain evidence="8">AATW-2023a</strain>
        <tissue evidence="8">Whole specimen</tissue>
    </source>
</reference>
<dbReference type="SMART" id="SM00355">
    <property type="entry name" value="ZnF_C2H2"/>
    <property type="match status" value="12"/>
</dbReference>
<dbReference type="SUPFAM" id="SSF57667">
    <property type="entry name" value="beta-beta-alpha zinc fingers"/>
    <property type="match status" value="5"/>
</dbReference>
<feature type="region of interest" description="Disordered" evidence="6">
    <location>
        <begin position="1495"/>
        <end position="1521"/>
    </location>
</feature>
<dbReference type="InterPro" id="IPR013087">
    <property type="entry name" value="Znf_C2H2_type"/>
</dbReference>
<evidence type="ECO:0000256" key="6">
    <source>
        <dbReference type="SAM" id="MobiDB-lite"/>
    </source>
</evidence>
<feature type="domain" description="C2H2-type" evidence="7">
    <location>
        <begin position="227"/>
        <end position="256"/>
    </location>
</feature>
<feature type="compositionally biased region" description="Polar residues" evidence="6">
    <location>
        <begin position="667"/>
        <end position="677"/>
    </location>
</feature>
<evidence type="ECO:0000256" key="1">
    <source>
        <dbReference type="ARBA" id="ARBA00022723"/>
    </source>
</evidence>
<dbReference type="EMBL" id="JAZGQO010000006">
    <property type="protein sequence ID" value="KAK6185002.1"/>
    <property type="molecule type" value="Genomic_DNA"/>
</dbReference>
<organism evidence="8 9">
    <name type="scientific">Patella caerulea</name>
    <name type="common">Rayed Mediterranean limpet</name>
    <dbReference type="NCBI Taxonomy" id="87958"/>
    <lineage>
        <taxon>Eukaryota</taxon>
        <taxon>Metazoa</taxon>
        <taxon>Spiralia</taxon>
        <taxon>Lophotrochozoa</taxon>
        <taxon>Mollusca</taxon>
        <taxon>Gastropoda</taxon>
        <taxon>Patellogastropoda</taxon>
        <taxon>Patelloidea</taxon>
        <taxon>Patellidae</taxon>
        <taxon>Patella</taxon>
    </lineage>
</organism>
<dbReference type="GO" id="GO:0005634">
    <property type="term" value="C:nucleus"/>
    <property type="evidence" value="ECO:0007669"/>
    <property type="project" value="TreeGrafter"/>
</dbReference>
<feature type="compositionally biased region" description="Basic residues" evidence="6">
    <location>
        <begin position="1402"/>
        <end position="1412"/>
    </location>
</feature>
<dbReference type="Pfam" id="PF00096">
    <property type="entry name" value="zf-C2H2"/>
    <property type="match status" value="2"/>
</dbReference>
<feature type="region of interest" description="Disordered" evidence="6">
    <location>
        <begin position="1400"/>
        <end position="1473"/>
    </location>
</feature>
<feature type="compositionally biased region" description="Basic residues" evidence="6">
    <location>
        <begin position="776"/>
        <end position="791"/>
    </location>
</feature>
<sequence length="1674" mass="193030">MESIDDIEMEEIKQENSAEVEENLDLFLNSQQCDPLDANDEAEVNLIIKQEIEESIELKCRCCKFVAYSLEKLEKHENGHRLRGTFLECDYCDFCTNTREVMIQHVTKHTGERPFKCKKCEFSSRWKRDLIKHQVKHSDEKKFMCSQCDFTTKWYNNIRHHQITHTTERPFTCHICDMKFKRKTGLDYHLYRHNDYKPKKCSKCEFRCKTNFELKYHQHKHSDIRNYPCTFPGCAQKCKTKSDLVKHSKIHTNIRDKICEICNKGFVTLANLSKHKLRHVTERNFKCDLCGNRFKTRTSLRHHFQTHSDNKPFSCDVCGHEFRNRHNLKTHKLTHSGDRQYKCPICPYAGKFPFHIFAHIGTFHGDQFAYFCEICRKPFSRYSQLQTHCGRMHKDKDMLKSTYIKTENDEIAEGSENMVTKTKNNMACKDDINLFSKQMETSTIETNCYTDMNQTTTECKHETDTNNEDPTIKTEEPNVIIYNIGPFRLPLASKGFNFNFDKTGKKPKHWFMEPHNMSDKKAAEKQRAYIEKKARSLDKSRGATIRKFGWKKPPFKPRQTTNPRYQKDQEKRVKSKEIGRIFVKQDPDLSDLINVGRNSIRKIKICKRAGQMMKQWKELEVKLEKIDGEETNPYSVTVPSTTDTAKPEEAKIDINPINKDPHLPLEHSNSPLLKSANQSQPIQNKPKIKKRKSKMKSNNGVKKTKIAEKLNDVGLENEINIIPETDTKGTVDKKAEKISLTETLTRSFQKPVDAEFTLPQSKKVTTISKKAVIKKQKVKRPVGRPRKKSPQIKKIADPQSKRIKSVNDLLVFPLLDIEPTSTTIVPNSERGKADSLIHAIEKKQMDNPPYASEPMDQIQLECSKTVPTEVSASEIKSKSTSSQATASHASTGRLTLAINKLLEKKTKESSVSDTHAITSVNEKCSQLDVSSPESKHQRKSESPRKIAKRLKKVESYRSMDTEITDPDDIPLSHLKKCNEQLLSEQKRREFKFQDAKNDKTNQNIKQSVGRPKKTANKIDNPDVNIKPFKGYVPLNIPNPTLKRTAMKIKDTEKANLTNEKILENLLRQPFRPKRNLTDLDVLRHTDEDHGLDNTGDIRTSFEQKRSNHKIKIATPKTSSISDYKSVYNYGIKSLRELLSTSPSAKPELTLKTTDLVGPEPDRSLNQLNIHTVEEKEDILKIQKCLRNEKYRLKKIAPECSPVKSMERMISFGKKRKEKVIYTIKNQDSTSDNSDCPILKRVLLRKQESEGENDIIIINDEGFVNKHQPQCSPPSHQPVIVKIPKPKEITKERKTKKKKVSPTINKSKKQGKINVSRIPEPVKVVSVRNGGSNKNSEVTSKFLTVELDKLGTTINKEVKRIKRKYIKRSAFWVNRKSVKTKRNKHGKKQERIPKITISTVKHPNIKKSRKKSANPHMKDAASDSREYNDQPSTTDIKKVLQNYITSRRNMSLKKKAAKKGRKEKGPSNRKKSATVVKDANKMIKTKNKEIKRSKKNEITTKTQNKGNKTKTRKMNNVKQSKNKKSTQVEIYVDVEESELLEKVAESLKTHTFSDPLSAHNVVVNSSQTNLEEDDSATIDNKEDGEMMMESNILIAPDEKFEILLKTEDIKTEIPLIPEFAIKNEPEDSEIQDKICVKEESNLKMDTEFPYIASIKEETIENYIIDINNTIETDKL</sequence>
<evidence type="ECO:0000256" key="2">
    <source>
        <dbReference type="ARBA" id="ARBA00022737"/>
    </source>
</evidence>
<feature type="compositionally biased region" description="Basic residues" evidence="6">
    <location>
        <begin position="1506"/>
        <end position="1521"/>
    </location>
</feature>
<name>A0AAN8JYL8_PATCE</name>
<dbReference type="PROSITE" id="PS50157">
    <property type="entry name" value="ZINC_FINGER_C2H2_2"/>
    <property type="match status" value="9"/>
</dbReference>
<comment type="caution">
    <text evidence="8">The sequence shown here is derived from an EMBL/GenBank/DDBJ whole genome shotgun (WGS) entry which is preliminary data.</text>
</comment>
<dbReference type="Gene3D" id="3.30.160.60">
    <property type="entry name" value="Classic Zinc Finger"/>
    <property type="match status" value="7"/>
</dbReference>
<feature type="region of interest" description="Disordered" evidence="6">
    <location>
        <begin position="923"/>
        <end position="948"/>
    </location>
</feature>
<feature type="domain" description="C2H2-type" evidence="7">
    <location>
        <begin position="285"/>
        <end position="312"/>
    </location>
</feature>
<evidence type="ECO:0000256" key="5">
    <source>
        <dbReference type="PROSITE-ProRule" id="PRU00042"/>
    </source>
</evidence>
<feature type="compositionally biased region" description="Basic residues" evidence="6">
    <location>
        <begin position="1292"/>
        <end position="1310"/>
    </location>
</feature>
<feature type="domain" description="C2H2-type" evidence="7">
    <location>
        <begin position="115"/>
        <end position="142"/>
    </location>
</feature>
<dbReference type="InterPro" id="IPR036236">
    <property type="entry name" value="Znf_C2H2_sf"/>
</dbReference>
<feature type="domain" description="C2H2-type" evidence="7">
    <location>
        <begin position="370"/>
        <end position="398"/>
    </location>
</feature>
<feature type="compositionally biased region" description="Basic residues" evidence="6">
    <location>
        <begin position="686"/>
        <end position="695"/>
    </location>
</feature>
<feature type="domain" description="C2H2-type" evidence="7">
    <location>
        <begin position="313"/>
        <end position="340"/>
    </location>
</feature>
<evidence type="ECO:0000256" key="4">
    <source>
        <dbReference type="ARBA" id="ARBA00022833"/>
    </source>
</evidence>
<dbReference type="GO" id="GO:0008270">
    <property type="term" value="F:zinc ion binding"/>
    <property type="evidence" value="ECO:0007669"/>
    <property type="project" value="UniProtKB-KW"/>
</dbReference>
<feature type="domain" description="C2H2-type" evidence="7">
    <location>
        <begin position="171"/>
        <end position="198"/>
    </location>
</feature>
<feature type="compositionally biased region" description="Polar residues" evidence="6">
    <location>
        <begin position="923"/>
        <end position="932"/>
    </location>
</feature>
<feature type="region of interest" description="Disordered" evidence="6">
    <location>
        <begin position="1290"/>
        <end position="1312"/>
    </location>
</feature>
<keyword evidence="2" id="KW-0677">Repeat</keyword>
<feature type="region of interest" description="Disordered" evidence="6">
    <location>
        <begin position="776"/>
        <end position="799"/>
    </location>
</feature>
<evidence type="ECO:0000259" key="7">
    <source>
        <dbReference type="PROSITE" id="PS50157"/>
    </source>
</evidence>
<keyword evidence="1" id="KW-0479">Metal-binding</keyword>
<feature type="region of interest" description="Disordered" evidence="6">
    <location>
        <begin position="871"/>
        <end position="890"/>
    </location>
</feature>